<dbReference type="AlphaFoldDB" id="X1DZJ4"/>
<dbReference type="InterPro" id="IPR001482">
    <property type="entry name" value="T2SS/T4SS_dom"/>
</dbReference>
<accession>X1DZJ4</accession>
<reference evidence="4" key="1">
    <citation type="journal article" date="2014" name="Front. Microbiol.">
        <title>High frequency of phylogenetically diverse reductive dehalogenase-homologous genes in deep subseafloor sedimentary metagenomes.</title>
        <authorList>
            <person name="Kawai M."/>
            <person name="Futagami T."/>
            <person name="Toyoda A."/>
            <person name="Takaki Y."/>
            <person name="Nishi S."/>
            <person name="Hori S."/>
            <person name="Arai W."/>
            <person name="Tsubouchi T."/>
            <person name="Morono Y."/>
            <person name="Uchiyama I."/>
            <person name="Ito T."/>
            <person name="Fujiyama A."/>
            <person name="Inagaki F."/>
            <person name="Takami H."/>
        </authorList>
    </citation>
    <scope>NUCLEOTIDE SEQUENCE</scope>
    <source>
        <strain evidence="4">Expedition CK06-06</strain>
    </source>
</reference>
<evidence type="ECO:0000256" key="2">
    <source>
        <dbReference type="ARBA" id="ARBA00022840"/>
    </source>
</evidence>
<comment type="caution">
    <text evidence="4">The sequence shown here is derived from an EMBL/GenBank/DDBJ whole genome shotgun (WGS) entry which is preliminary data.</text>
</comment>
<feature type="non-terminal residue" evidence="4">
    <location>
        <position position="91"/>
    </location>
</feature>
<sequence>MTGNIIGIISQRLIRLLCPLCKSSREADEIDSKLLGVEYVNEALTIYEASGCPSCDNTGYKGRVAIIEALRIDNQLDEQIAKRATLGELRS</sequence>
<dbReference type="InterPro" id="IPR027417">
    <property type="entry name" value="P-loop_NTPase"/>
</dbReference>
<dbReference type="GO" id="GO:0005886">
    <property type="term" value="C:plasma membrane"/>
    <property type="evidence" value="ECO:0007669"/>
    <property type="project" value="TreeGrafter"/>
</dbReference>
<dbReference type="PANTHER" id="PTHR30258">
    <property type="entry name" value="TYPE II SECRETION SYSTEM PROTEIN GSPE-RELATED"/>
    <property type="match status" value="1"/>
</dbReference>
<evidence type="ECO:0000313" key="4">
    <source>
        <dbReference type="EMBL" id="GAH10339.1"/>
    </source>
</evidence>
<dbReference type="EMBL" id="BART01039066">
    <property type="protein sequence ID" value="GAH10339.1"/>
    <property type="molecule type" value="Genomic_DNA"/>
</dbReference>
<dbReference type="Gene3D" id="3.40.50.300">
    <property type="entry name" value="P-loop containing nucleotide triphosphate hydrolases"/>
    <property type="match status" value="1"/>
</dbReference>
<dbReference type="Pfam" id="PF00437">
    <property type="entry name" value="T2SSE"/>
    <property type="match status" value="1"/>
</dbReference>
<gene>
    <name evidence="4" type="ORF">S01H4_64427</name>
</gene>
<organism evidence="4">
    <name type="scientific">marine sediment metagenome</name>
    <dbReference type="NCBI Taxonomy" id="412755"/>
    <lineage>
        <taxon>unclassified sequences</taxon>
        <taxon>metagenomes</taxon>
        <taxon>ecological metagenomes</taxon>
    </lineage>
</organism>
<evidence type="ECO:0000259" key="3">
    <source>
        <dbReference type="Pfam" id="PF00437"/>
    </source>
</evidence>
<dbReference type="SUPFAM" id="SSF52540">
    <property type="entry name" value="P-loop containing nucleoside triphosphate hydrolases"/>
    <property type="match status" value="1"/>
</dbReference>
<evidence type="ECO:0000256" key="1">
    <source>
        <dbReference type="ARBA" id="ARBA00022741"/>
    </source>
</evidence>
<name>X1DZJ4_9ZZZZ</name>
<dbReference type="GO" id="GO:0016887">
    <property type="term" value="F:ATP hydrolysis activity"/>
    <property type="evidence" value="ECO:0007669"/>
    <property type="project" value="TreeGrafter"/>
</dbReference>
<keyword evidence="1" id="KW-0547">Nucleotide-binding</keyword>
<proteinExistence type="predicted"/>
<protein>
    <recommendedName>
        <fullName evidence="3">Bacterial type II secretion system protein E domain-containing protein</fullName>
    </recommendedName>
</protein>
<feature type="domain" description="Bacterial type II secretion system protein E" evidence="3">
    <location>
        <begin position="5"/>
        <end position="86"/>
    </location>
</feature>
<dbReference type="PANTHER" id="PTHR30258:SF1">
    <property type="entry name" value="PROTEIN TRANSPORT PROTEIN HOFB HOMOLOG"/>
    <property type="match status" value="1"/>
</dbReference>
<keyword evidence="2" id="KW-0067">ATP-binding</keyword>
<dbReference type="GO" id="GO:0005524">
    <property type="term" value="F:ATP binding"/>
    <property type="evidence" value="ECO:0007669"/>
    <property type="project" value="UniProtKB-KW"/>
</dbReference>